<sequence length="253" mass="28574">MTFLLRSRDLELFSCKYSPVLRTCIGMRTERRLMSTYVPSYWKCIWDTAGQERFRSVTHAYYRDAHVSEAITQCAQQHALRLATETKIEEWLIFAPTGAATIPADLTSAHSSANQIRSLALLLLYDVSNKTSFDNTRAWLGEINEYAQDDVVIMLIGNKADITQDRQVRTEDGERLARSLTVNDRVSPFQEYGVAFMETSAKTGCNVELAFMAVARELKQRASRSAHGASGRFNMTEYIRQESQAKPNGCCSS</sequence>
<organism evidence="3 4">
    <name type="scientific">Rhipicephalus microplus</name>
    <name type="common">Cattle tick</name>
    <name type="synonym">Boophilus microplus</name>
    <dbReference type="NCBI Taxonomy" id="6941"/>
    <lineage>
        <taxon>Eukaryota</taxon>
        <taxon>Metazoa</taxon>
        <taxon>Ecdysozoa</taxon>
        <taxon>Arthropoda</taxon>
        <taxon>Chelicerata</taxon>
        <taxon>Arachnida</taxon>
        <taxon>Acari</taxon>
        <taxon>Parasitiformes</taxon>
        <taxon>Ixodida</taxon>
        <taxon>Ixodoidea</taxon>
        <taxon>Ixodidae</taxon>
        <taxon>Rhipicephalinae</taxon>
        <taxon>Rhipicephalus</taxon>
        <taxon>Boophilus</taxon>
    </lineage>
</organism>
<dbReference type="SUPFAM" id="SSF52540">
    <property type="entry name" value="P-loop containing nucleoside triphosphate hydrolases"/>
    <property type="match status" value="1"/>
</dbReference>
<evidence type="ECO:0000256" key="2">
    <source>
        <dbReference type="ARBA" id="ARBA00022741"/>
    </source>
</evidence>
<dbReference type="PANTHER" id="PTHR47978">
    <property type="match status" value="1"/>
</dbReference>
<dbReference type="GO" id="GO:0003924">
    <property type="term" value="F:GTPase activity"/>
    <property type="evidence" value="ECO:0007669"/>
    <property type="project" value="InterPro"/>
</dbReference>
<dbReference type="AlphaFoldDB" id="A0A9J6ESR8"/>
<dbReference type="InterPro" id="IPR027417">
    <property type="entry name" value="P-loop_NTPase"/>
</dbReference>
<dbReference type="SMART" id="SM00175">
    <property type="entry name" value="RAB"/>
    <property type="match status" value="1"/>
</dbReference>
<dbReference type="Gene3D" id="3.40.50.300">
    <property type="entry name" value="P-loop containing nucleotide triphosphate hydrolases"/>
    <property type="match status" value="1"/>
</dbReference>
<dbReference type="Proteomes" id="UP000821866">
    <property type="component" value="Chromosome 10"/>
</dbReference>
<dbReference type="InterPro" id="IPR001806">
    <property type="entry name" value="Small_GTPase"/>
</dbReference>
<dbReference type="VEuPathDB" id="VectorBase:LOC119179495"/>
<evidence type="ECO:0000256" key="1">
    <source>
        <dbReference type="ARBA" id="ARBA00006270"/>
    </source>
</evidence>
<keyword evidence="4" id="KW-1185">Reference proteome</keyword>
<protein>
    <submittedName>
        <fullName evidence="3">Uncharacterized protein</fullName>
    </submittedName>
</protein>
<dbReference type="PROSITE" id="PS51419">
    <property type="entry name" value="RAB"/>
    <property type="match status" value="1"/>
</dbReference>
<dbReference type="PROSITE" id="PS51421">
    <property type="entry name" value="RAS"/>
    <property type="match status" value="1"/>
</dbReference>
<proteinExistence type="inferred from homology"/>
<gene>
    <name evidence="3" type="ORF">HPB51_009969</name>
</gene>
<dbReference type="SMART" id="SM00174">
    <property type="entry name" value="RHO"/>
    <property type="match status" value="1"/>
</dbReference>
<accession>A0A9J6ESR8</accession>
<evidence type="ECO:0000313" key="4">
    <source>
        <dbReference type="Proteomes" id="UP000821866"/>
    </source>
</evidence>
<evidence type="ECO:0000313" key="3">
    <source>
        <dbReference type="EMBL" id="KAH8037414.1"/>
    </source>
</evidence>
<dbReference type="Pfam" id="PF00071">
    <property type="entry name" value="Ras"/>
    <property type="match status" value="1"/>
</dbReference>
<comment type="similarity">
    <text evidence="1">Belongs to the small GTPase superfamily. Rab family.</text>
</comment>
<dbReference type="Pfam" id="PF08477">
    <property type="entry name" value="Roc"/>
    <property type="match status" value="1"/>
</dbReference>
<keyword evidence="2" id="KW-0547">Nucleotide-binding</keyword>
<name>A0A9J6ESR8_RHIMP</name>
<dbReference type="GO" id="GO:0005525">
    <property type="term" value="F:GTP binding"/>
    <property type="evidence" value="ECO:0007669"/>
    <property type="project" value="InterPro"/>
</dbReference>
<reference evidence="3" key="1">
    <citation type="journal article" date="2020" name="Cell">
        <title>Large-Scale Comparative Analyses of Tick Genomes Elucidate Their Genetic Diversity and Vector Capacities.</title>
        <authorList>
            <consortium name="Tick Genome and Microbiome Consortium (TIGMIC)"/>
            <person name="Jia N."/>
            <person name="Wang J."/>
            <person name="Shi W."/>
            <person name="Du L."/>
            <person name="Sun Y."/>
            <person name="Zhan W."/>
            <person name="Jiang J.F."/>
            <person name="Wang Q."/>
            <person name="Zhang B."/>
            <person name="Ji P."/>
            <person name="Bell-Sakyi L."/>
            <person name="Cui X.M."/>
            <person name="Yuan T.T."/>
            <person name="Jiang B.G."/>
            <person name="Yang W.F."/>
            <person name="Lam T.T."/>
            <person name="Chang Q.C."/>
            <person name="Ding S.J."/>
            <person name="Wang X.J."/>
            <person name="Zhu J.G."/>
            <person name="Ruan X.D."/>
            <person name="Zhao L."/>
            <person name="Wei J.T."/>
            <person name="Ye R.Z."/>
            <person name="Que T.C."/>
            <person name="Du C.H."/>
            <person name="Zhou Y.H."/>
            <person name="Cheng J.X."/>
            <person name="Dai P.F."/>
            <person name="Guo W.B."/>
            <person name="Han X.H."/>
            <person name="Huang E.J."/>
            <person name="Li L.F."/>
            <person name="Wei W."/>
            <person name="Gao Y.C."/>
            <person name="Liu J.Z."/>
            <person name="Shao H.Z."/>
            <person name="Wang X."/>
            <person name="Wang C.C."/>
            <person name="Yang T.C."/>
            <person name="Huo Q.B."/>
            <person name="Li W."/>
            <person name="Chen H.Y."/>
            <person name="Chen S.E."/>
            <person name="Zhou L.G."/>
            <person name="Ni X.B."/>
            <person name="Tian J.H."/>
            <person name="Sheng Y."/>
            <person name="Liu T."/>
            <person name="Pan Y.S."/>
            <person name="Xia L.Y."/>
            <person name="Li J."/>
            <person name="Zhao F."/>
            <person name="Cao W.C."/>
        </authorList>
    </citation>
    <scope>NUCLEOTIDE SEQUENCE</scope>
    <source>
        <strain evidence="3">Rmic-2018</strain>
    </source>
</reference>
<comment type="caution">
    <text evidence="3">The sequence shown here is derived from an EMBL/GenBank/DDBJ whole genome shotgun (WGS) entry which is preliminary data.</text>
</comment>
<dbReference type="SMART" id="SM00173">
    <property type="entry name" value="RAS"/>
    <property type="match status" value="1"/>
</dbReference>
<dbReference type="EMBL" id="JABSTU010000002">
    <property type="protein sequence ID" value="KAH8037414.1"/>
    <property type="molecule type" value="Genomic_DNA"/>
</dbReference>
<reference evidence="3" key="2">
    <citation type="submission" date="2021-09" db="EMBL/GenBank/DDBJ databases">
        <authorList>
            <person name="Jia N."/>
            <person name="Wang J."/>
            <person name="Shi W."/>
            <person name="Du L."/>
            <person name="Sun Y."/>
            <person name="Zhan W."/>
            <person name="Jiang J."/>
            <person name="Wang Q."/>
            <person name="Zhang B."/>
            <person name="Ji P."/>
            <person name="Sakyi L.B."/>
            <person name="Cui X."/>
            <person name="Yuan T."/>
            <person name="Jiang B."/>
            <person name="Yang W."/>
            <person name="Lam T.T.-Y."/>
            <person name="Chang Q."/>
            <person name="Ding S."/>
            <person name="Wang X."/>
            <person name="Zhu J."/>
            <person name="Ruan X."/>
            <person name="Zhao L."/>
            <person name="Wei J."/>
            <person name="Que T."/>
            <person name="Du C."/>
            <person name="Cheng J."/>
            <person name="Dai P."/>
            <person name="Han X."/>
            <person name="Huang E."/>
            <person name="Gao Y."/>
            <person name="Liu J."/>
            <person name="Shao H."/>
            <person name="Ye R."/>
            <person name="Li L."/>
            <person name="Wei W."/>
            <person name="Wang X."/>
            <person name="Wang C."/>
            <person name="Huo Q."/>
            <person name="Li W."/>
            <person name="Guo W."/>
            <person name="Chen H."/>
            <person name="Chen S."/>
            <person name="Zhou L."/>
            <person name="Zhou L."/>
            <person name="Ni X."/>
            <person name="Tian J."/>
            <person name="Zhou Y."/>
            <person name="Sheng Y."/>
            <person name="Liu T."/>
            <person name="Pan Y."/>
            <person name="Xia L."/>
            <person name="Li J."/>
            <person name="Zhao F."/>
            <person name="Cao W."/>
        </authorList>
    </citation>
    <scope>NUCLEOTIDE SEQUENCE</scope>
    <source>
        <strain evidence="3">Rmic-2018</strain>
        <tissue evidence="3">Larvae</tissue>
    </source>
</reference>